<protein>
    <submittedName>
        <fullName evidence="3">Uncharacterized protein</fullName>
    </submittedName>
</protein>
<keyword evidence="1" id="KW-0472">Membrane</keyword>
<dbReference type="InterPro" id="IPR011990">
    <property type="entry name" value="TPR-like_helical_dom_sf"/>
</dbReference>
<evidence type="ECO:0000256" key="2">
    <source>
        <dbReference type="SAM" id="SignalP"/>
    </source>
</evidence>
<dbReference type="Gene3D" id="1.25.40.10">
    <property type="entry name" value="Tetratricopeptide repeat domain"/>
    <property type="match status" value="1"/>
</dbReference>
<keyword evidence="2" id="KW-0732">Signal</keyword>
<keyword evidence="1" id="KW-0812">Transmembrane</keyword>
<dbReference type="EMBL" id="QHJQ01000002">
    <property type="protein sequence ID" value="PXA04915.1"/>
    <property type="molecule type" value="Genomic_DNA"/>
</dbReference>
<accession>A0A317ZH37</accession>
<dbReference type="InParanoid" id="A0A317ZH37"/>
<sequence length="244" mass="26655">MKIRILLFFFLSGAAALAEDAFQQGIDAYHDSEYAEASRAFTEAVADKETAAAQHNLALALYREGKVSESVWHLERATLLAPENVEYQFKLGALRQQLGLPNARPEWHELASRILSQQGWIILLSTCFWLTLAAIWLPTAGGCRISLQIKAARTLGLIGLIVAAGALYQSRQLPTQGIVLGPSQVTLHAAPASAAPQVGLARPGERGQKVDQHGDYVEIKTEGGAQGWVRKQNYRRVLASISRD</sequence>
<comment type="caution">
    <text evidence="3">The sequence shown here is derived from an EMBL/GenBank/DDBJ whole genome shotgun (WGS) entry which is preliminary data.</text>
</comment>
<evidence type="ECO:0000313" key="3">
    <source>
        <dbReference type="EMBL" id="PXA04915.1"/>
    </source>
</evidence>
<dbReference type="SUPFAM" id="SSF48452">
    <property type="entry name" value="TPR-like"/>
    <property type="match status" value="1"/>
</dbReference>
<organism evidence="3 4">
    <name type="scientific">Coraliomargarita sinensis</name>
    <dbReference type="NCBI Taxonomy" id="2174842"/>
    <lineage>
        <taxon>Bacteria</taxon>
        <taxon>Pseudomonadati</taxon>
        <taxon>Verrucomicrobiota</taxon>
        <taxon>Opitutia</taxon>
        <taxon>Puniceicoccales</taxon>
        <taxon>Coraliomargaritaceae</taxon>
        <taxon>Coraliomargarita</taxon>
    </lineage>
</organism>
<dbReference type="AlphaFoldDB" id="A0A317ZH37"/>
<gene>
    <name evidence="3" type="ORF">DDZ13_02825</name>
</gene>
<name>A0A317ZH37_9BACT</name>
<dbReference type="OrthoDB" id="197012at2"/>
<keyword evidence="1" id="KW-1133">Transmembrane helix</keyword>
<keyword evidence="4" id="KW-1185">Reference proteome</keyword>
<evidence type="ECO:0000313" key="4">
    <source>
        <dbReference type="Proteomes" id="UP000247099"/>
    </source>
</evidence>
<feature type="signal peptide" evidence="2">
    <location>
        <begin position="1"/>
        <end position="18"/>
    </location>
</feature>
<proteinExistence type="predicted"/>
<reference evidence="3 4" key="1">
    <citation type="submission" date="2018-05" db="EMBL/GenBank/DDBJ databases">
        <title>Coraliomargarita sinensis sp. nov., isolated from a marine solar saltern.</title>
        <authorList>
            <person name="Zhou L.Y."/>
        </authorList>
    </citation>
    <scope>NUCLEOTIDE SEQUENCE [LARGE SCALE GENOMIC DNA]</scope>
    <source>
        <strain evidence="3 4">WN38</strain>
    </source>
</reference>
<feature type="transmembrane region" description="Helical" evidence="1">
    <location>
        <begin position="151"/>
        <end position="168"/>
    </location>
</feature>
<feature type="chain" id="PRO_5016390478" evidence="2">
    <location>
        <begin position="19"/>
        <end position="244"/>
    </location>
</feature>
<dbReference type="RefSeq" id="WP_110129916.1">
    <property type="nucleotide sequence ID" value="NZ_QHJQ01000002.1"/>
</dbReference>
<evidence type="ECO:0000256" key="1">
    <source>
        <dbReference type="SAM" id="Phobius"/>
    </source>
</evidence>
<dbReference type="Proteomes" id="UP000247099">
    <property type="component" value="Unassembled WGS sequence"/>
</dbReference>
<feature type="transmembrane region" description="Helical" evidence="1">
    <location>
        <begin position="120"/>
        <end position="139"/>
    </location>
</feature>